<keyword evidence="9 11" id="KW-0472">Membrane</keyword>
<feature type="transmembrane region" description="Helical" evidence="11">
    <location>
        <begin position="178"/>
        <end position="203"/>
    </location>
</feature>
<name>A0A2S0WT76_9MICO</name>
<dbReference type="FunFam" id="1.20.1740.10:FF:000001">
    <property type="entry name" value="Amino acid permease"/>
    <property type="match status" value="1"/>
</dbReference>
<evidence type="ECO:0000256" key="10">
    <source>
        <dbReference type="SAM" id="MobiDB-lite"/>
    </source>
</evidence>
<keyword evidence="8 11" id="KW-1133">Transmembrane helix</keyword>
<dbReference type="OrthoDB" id="5297508at2"/>
<evidence type="ECO:0000256" key="3">
    <source>
        <dbReference type="ARBA" id="ARBA00022448"/>
    </source>
</evidence>
<feature type="transmembrane region" description="Helical" evidence="11">
    <location>
        <begin position="20"/>
        <end position="42"/>
    </location>
</feature>
<proteinExistence type="inferred from homology"/>
<dbReference type="EMBL" id="CP028913">
    <property type="protein sequence ID" value="AWB94545.1"/>
    <property type="molecule type" value="Genomic_DNA"/>
</dbReference>
<protein>
    <submittedName>
        <fullName evidence="13">Aromatic amino acid transporter AroP</fullName>
    </submittedName>
</protein>
<reference evidence="13 14" key="1">
    <citation type="submission" date="2018-04" db="EMBL/GenBank/DDBJ databases">
        <authorList>
            <person name="Li J."/>
        </authorList>
    </citation>
    <scope>NUCLEOTIDE SEQUENCE [LARGE SCALE GENOMIC DNA]</scope>
    <source>
        <strain evidence="14">30A</strain>
    </source>
</reference>
<dbReference type="Proteomes" id="UP000244729">
    <property type="component" value="Chromosome"/>
</dbReference>
<evidence type="ECO:0000256" key="2">
    <source>
        <dbReference type="ARBA" id="ARBA00008583"/>
    </source>
</evidence>
<accession>A0A2S0WT76</accession>
<feature type="transmembrane region" description="Helical" evidence="11">
    <location>
        <begin position="263"/>
        <end position="283"/>
    </location>
</feature>
<dbReference type="InterPro" id="IPR004841">
    <property type="entry name" value="AA-permease/SLC12A_dom"/>
</dbReference>
<keyword evidence="3" id="KW-0813">Transport</keyword>
<dbReference type="PROSITE" id="PS00218">
    <property type="entry name" value="AMINO_ACID_PERMEASE_1"/>
    <property type="match status" value="1"/>
</dbReference>
<comment type="similarity">
    <text evidence="2">Belongs to the amino acid-polyamine-organocation (APC) superfamily. Amino acid transporter (AAT) (TC 2.A.3.1) family.</text>
</comment>
<feature type="transmembrane region" description="Helical" evidence="11">
    <location>
        <begin position="79"/>
        <end position="101"/>
    </location>
</feature>
<feature type="transmembrane region" description="Helical" evidence="11">
    <location>
        <begin position="317"/>
        <end position="337"/>
    </location>
</feature>
<dbReference type="InterPro" id="IPR004840">
    <property type="entry name" value="Amino_acid_permease_CS"/>
</dbReference>
<comment type="subcellular location">
    <subcellularLocation>
        <location evidence="1">Cell inner membrane</location>
        <topology evidence="1">Multi-pass membrane protein</topology>
    </subcellularLocation>
</comment>
<feature type="domain" description="Amino acid permease/ SLC12A" evidence="12">
    <location>
        <begin position="1"/>
        <end position="437"/>
    </location>
</feature>
<evidence type="ECO:0000256" key="6">
    <source>
        <dbReference type="ARBA" id="ARBA00022692"/>
    </source>
</evidence>
<evidence type="ECO:0000256" key="11">
    <source>
        <dbReference type="SAM" id="Phobius"/>
    </source>
</evidence>
<dbReference type="KEGG" id="agm:DCE93_01725"/>
<feature type="transmembrane region" description="Helical" evidence="11">
    <location>
        <begin position="107"/>
        <end position="125"/>
    </location>
</feature>
<keyword evidence="5" id="KW-0997">Cell inner membrane</keyword>
<dbReference type="PIRSF" id="PIRSF006060">
    <property type="entry name" value="AA_transporter"/>
    <property type="match status" value="1"/>
</dbReference>
<keyword evidence="14" id="KW-1185">Reference proteome</keyword>
<evidence type="ECO:0000256" key="8">
    <source>
        <dbReference type="ARBA" id="ARBA00022989"/>
    </source>
</evidence>
<gene>
    <name evidence="13" type="ORF">DCE93_01725</name>
</gene>
<feature type="transmembrane region" description="Helical" evidence="11">
    <location>
        <begin position="388"/>
        <end position="406"/>
    </location>
</feature>
<keyword evidence="7" id="KW-0029">Amino-acid transport</keyword>
<evidence type="ECO:0000256" key="1">
    <source>
        <dbReference type="ARBA" id="ARBA00004429"/>
    </source>
</evidence>
<dbReference type="PANTHER" id="PTHR43495:SF4">
    <property type="entry name" value="AROMATIC AMINO ACID TRANSPORT PROTEIN AROP"/>
    <property type="match status" value="1"/>
</dbReference>
<sequence length="466" mass="49723">MIALGGAIGTGLFYGSSDAIGLAGPAVLIAYIIAGAAIFLVVRALGEMAVDEPVSGAFSHYAFKNWSPRAGFVSGWNYWFNYVAVAMLELAVVGIYVNYWFPEVPGWLTAAFFLVTITAINLVGVKGFGEFEFWFALIKVVAVIAMIVLGLAVVILGVNNNPDLPDPTFAHLVDDGGFAPMGLMGIVLALPVVLMSFGGVELIGVTAGEVQNPRKTIPKAVNQVIYRILIFYVGALIVVLAVIPWRSITGEMSPFVQIFDNVGIAGAAHVLNLVMITAVLSVYNAGLYSNGRVLHSLAHQGNAPAFLKRLSPSGTPVGGVIVTSAATVLAVAVILLWPDFAFGYLLSIAVIAGIINWSMIMITQRKFRRRIGADGAAALSFRLPGGRLATYAVLAFFAVVVVIMAMSPAYRTAVIIGPIWIGILLVAFEIKTRRQRRRRTTYGDETESSSDVAPTPEMTAPGRENL</sequence>
<evidence type="ECO:0000256" key="9">
    <source>
        <dbReference type="ARBA" id="ARBA00023136"/>
    </source>
</evidence>
<dbReference type="Pfam" id="PF00324">
    <property type="entry name" value="AA_permease"/>
    <property type="match status" value="1"/>
</dbReference>
<dbReference type="Gene3D" id="1.20.1740.10">
    <property type="entry name" value="Amino acid/polyamine transporter I"/>
    <property type="match status" value="1"/>
</dbReference>
<feature type="transmembrane region" description="Helical" evidence="11">
    <location>
        <begin position="343"/>
        <end position="362"/>
    </location>
</feature>
<dbReference type="GO" id="GO:0055085">
    <property type="term" value="P:transmembrane transport"/>
    <property type="evidence" value="ECO:0007669"/>
    <property type="project" value="InterPro"/>
</dbReference>
<evidence type="ECO:0000259" key="12">
    <source>
        <dbReference type="Pfam" id="PF00324"/>
    </source>
</evidence>
<keyword evidence="4" id="KW-1003">Cell membrane</keyword>
<feature type="transmembrane region" description="Helical" evidence="11">
    <location>
        <begin position="137"/>
        <end position="158"/>
    </location>
</feature>
<evidence type="ECO:0000313" key="14">
    <source>
        <dbReference type="Proteomes" id="UP000244729"/>
    </source>
</evidence>
<evidence type="ECO:0000313" key="13">
    <source>
        <dbReference type="EMBL" id="AWB94545.1"/>
    </source>
</evidence>
<evidence type="ECO:0000256" key="7">
    <source>
        <dbReference type="ARBA" id="ARBA00022970"/>
    </source>
</evidence>
<evidence type="ECO:0000256" key="5">
    <source>
        <dbReference type="ARBA" id="ARBA00022519"/>
    </source>
</evidence>
<dbReference type="GO" id="GO:0005886">
    <property type="term" value="C:plasma membrane"/>
    <property type="evidence" value="ECO:0007669"/>
    <property type="project" value="UniProtKB-SubCell"/>
</dbReference>
<dbReference type="GO" id="GO:0006865">
    <property type="term" value="P:amino acid transport"/>
    <property type="evidence" value="ECO:0007669"/>
    <property type="project" value="UniProtKB-KW"/>
</dbReference>
<dbReference type="PANTHER" id="PTHR43495">
    <property type="entry name" value="GABA PERMEASE"/>
    <property type="match status" value="1"/>
</dbReference>
<evidence type="ECO:0000256" key="4">
    <source>
        <dbReference type="ARBA" id="ARBA00022475"/>
    </source>
</evidence>
<feature type="transmembrane region" description="Helical" evidence="11">
    <location>
        <begin position="224"/>
        <end position="243"/>
    </location>
</feature>
<dbReference type="AlphaFoldDB" id="A0A2S0WT76"/>
<organism evidence="13 14">
    <name type="scientific">Agromyces badenianii</name>
    <dbReference type="NCBI Taxonomy" id="2080742"/>
    <lineage>
        <taxon>Bacteria</taxon>
        <taxon>Bacillati</taxon>
        <taxon>Actinomycetota</taxon>
        <taxon>Actinomycetes</taxon>
        <taxon>Micrococcales</taxon>
        <taxon>Microbacteriaceae</taxon>
        <taxon>Agromyces</taxon>
    </lineage>
</organism>
<feature type="transmembrane region" description="Helical" evidence="11">
    <location>
        <begin position="412"/>
        <end position="430"/>
    </location>
</feature>
<keyword evidence="6 11" id="KW-0812">Transmembrane</keyword>
<feature type="region of interest" description="Disordered" evidence="10">
    <location>
        <begin position="437"/>
        <end position="466"/>
    </location>
</feature>